<feature type="non-terminal residue" evidence="1">
    <location>
        <position position="1"/>
    </location>
</feature>
<evidence type="ECO:0000313" key="1">
    <source>
        <dbReference type="EMBL" id="MCE3215380.1"/>
    </source>
</evidence>
<comment type="caution">
    <text evidence="1">The sequence shown here is derived from an EMBL/GenBank/DDBJ whole genome shotgun (WGS) entry which is preliminary data.</text>
</comment>
<accession>A0ABS8WR34</accession>
<evidence type="ECO:0000313" key="2">
    <source>
        <dbReference type="Proteomes" id="UP000823775"/>
    </source>
</evidence>
<dbReference type="EMBL" id="JACEIK010010986">
    <property type="protein sequence ID" value="MCE3215380.1"/>
    <property type="molecule type" value="Genomic_DNA"/>
</dbReference>
<proteinExistence type="predicted"/>
<name>A0ABS8WR34_DATST</name>
<reference evidence="1 2" key="1">
    <citation type="journal article" date="2021" name="BMC Genomics">
        <title>Datura genome reveals duplications of psychoactive alkaloid biosynthetic genes and high mutation rate following tissue culture.</title>
        <authorList>
            <person name="Rajewski A."/>
            <person name="Carter-House D."/>
            <person name="Stajich J."/>
            <person name="Litt A."/>
        </authorList>
    </citation>
    <scope>NUCLEOTIDE SEQUENCE [LARGE SCALE GENOMIC DNA]</scope>
    <source>
        <strain evidence="1">AR-01</strain>
    </source>
</reference>
<keyword evidence="2" id="KW-1185">Reference proteome</keyword>
<organism evidence="1 2">
    <name type="scientific">Datura stramonium</name>
    <name type="common">Jimsonweed</name>
    <name type="synonym">Common thornapple</name>
    <dbReference type="NCBI Taxonomy" id="4076"/>
    <lineage>
        <taxon>Eukaryota</taxon>
        <taxon>Viridiplantae</taxon>
        <taxon>Streptophyta</taxon>
        <taxon>Embryophyta</taxon>
        <taxon>Tracheophyta</taxon>
        <taxon>Spermatophyta</taxon>
        <taxon>Magnoliopsida</taxon>
        <taxon>eudicotyledons</taxon>
        <taxon>Gunneridae</taxon>
        <taxon>Pentapetalae</taxon>
        <taxon>asterids</taxon>
        <taxon>lamiids</taxon>
        <taxon>Solanales</taxon>
        <taxon>Solanaceae</taxon>
        <taxon>Solanoideae</taxon>
        <taxon>Datureae</taxon>
        <taxon>Datura</taxon>
    </lineage>
</organism>
<dbReference type="Proteomes" id="UP000823775">
    <property type="component" value="Unassembled WGS sequence"/>
</dbReference>
<gene>
    <name evidence="1" type="ORF">HAX54_002170</name>
</gene>
<sequence>YSQCVFFDDDFKTQAYGGAGTKNEPMIELGSLVKEKDLSPVHANYKWPPDNYWVGAPNASESITS</sequence>
<protein>
    <submittedName>
        <fullName evidence="1">Uncharacterized protein</fullName>
    </submittedName>
</protein>